<keyword evidence="3" id="KW-1185">Reference proteome</keyword>
<evidence type="ECO:0000313" key="3">
    <source>
        <dbReference type="Proteomes" id="UP001205185"/>
    </source>
</evidence>
<dbReference type="InterPro" id="IPR016181">
    <property type="entry name" value="Acyl_CoA_acyltransferase"/>
</dbReference>
<sequence length="249" mass="26391">MTVAPTQLTDITSLPSDALVRWGAQGLRPGVRAWRDGDAVVVACPDLSRRHRLLVHGTGGQLLGLVRHALAVVGQDYRPLGDDKTVAEVVAEFAEIELLDNFWWMDTVDPTGVIGTARWLTEDATDEVRGLIDSEYPGSYAKPGGTGVRRWAGVRDAHGALVAVAADAWSAPEVGFLAGVITAPAARGRGHAVAVCGLAIDTLVTETGRAALMVDSWNDAARTLYTKLGLASRPIAAAAHRSFLDQPLL</sequence>
<dbReference type="InterPro" id="IPR000182">
    <property type="entry name" value="GNAT_dom"/>
</dbReference>
<comment type="caution">
    <text evidence="2">The sequence shown here is derived from an EMBL/GenBank/DDBJ whole genome shotgun (WGS) entry which is preliminary data.</text>
</comment>
<proteinExistence type="predicted"/>
<dbReference type="SUPFAM" id="SSF55729">
    <property type="entry name" value="Acyl-CoA N-acyltransferases (Nat)"/>
    <property type="match status" value="1"/>
</dbReference>
<organism evidence="2 3">
    <name type="scientific">Actinokineospora diospyrosa</name>
    <dbReference type="NCBI Taxonomy" id="103728"/>
    <lineage>
        <taxon>Bacteria</taxon>
        <taxon>Bacillati</taxon>
        <taxon>Actinomycetota</taxon>
        <taxon>Actinomycetes</taxon>
        <taxon>Pseudonocardiales</taxon>
        <taxon>Pseudonocardiaceae</taxon>
        <taxon>Actinokineospora</taxon>
    </lineage>
</organism>
<dbReference type="InterPro" id="IPR013653">
    <property type="entry name" value="GCN5-like_dom"/>
</dbReference>
<protein>
    <submittedName>
        <fullName evidence="2">Acetyltransferase (GNAT) family protein</fullName>
    </submittedName>
</protein>
<feature type="domain" description="N-acetyltransferase" evidence="1">
    <location>
        <begin position="115"/>
        <end position="249"/>
    </location>
</feature>
<dbReference type="EMBL" id="JAMTCO010000017">
    <property type="protein sequence ID" value="MCP2273514.1"/>
    <property type="molecule type" value="Genomic_DNA"/>
</dbReference>
<dbReference type="Pfam" id="PF08445">
    <property type="entry name" value="FR47"/>
    <property type="match status" value="1"/>
</dbReference>
<dbReference type="PROSITE" id="PS51186">
    <property type="entry name" value="GNAT"/>
    <property type="match status" value="1"/>
</dbReference>
<evidence type="ECO:0000259" key="1">
    <source>
        <dbReference type="PROSITE" id="PS51186"/>
    </source>
</evidence>
<accession>A0ABT1ILT5</accession>
<reference evidence="2 3" key="1">
    <citation type="submission" date="2022-06" db="EMBL/GenBank/DDBJ databases">
        <title>Genomic Encyclopedia of Archaeal and Bacterial Type Strains, Phase II (KMG-II): from individual species to whole genera.</title>
        <authorList>
            <person name="Goeker M."/>
        </authorList>
    </citation>
    <scope>NUCLEOTIDE SEQUENCE [LARGE SCALE GENOMIC DNA]</scope>
    <source>
        <strain evidence="2 3">DSM 44255</strain>
    </source>
</reference>
<name>A0ABT1ILT5_9PSEU</name>
<dbReference type="Proteomes" id="UP001205185">
    <property type="component" value="Unassembled WGS sequence"/>
</dbReference>
<evidence type="ECO:0000313" key="2">
    <source>
        <dbReference type="EMBL" id="MCP2273514.1"/>
    </source>
</evidence>
<dbReference type="Gene3D" id="3.40.630.30">
    <property type="match status" value="1"/>
</dbReference>
<gene>
    <name evidence="2" type="ORF">LV75_006044</name>
</gene>